<dbReference type="AlphaFoldDB" id="A0AAV3P9Y7"/>
<evidence type="ECO:0000313" key="1">
    <source>
        <dbReference type="EMBL" id="GAA0148339.1"/>
    </source>
</evidence>
<dbReference type="EMBL" id="BAABME010001223">
    <property type="protein sequence ID" value="GAA0148339.1"/>
    <property type="molecule type" value="Genomic_DNA"/>
</dbReference>
<name>A0AAV3P9Y7_LITER</name>
<dbReference type="Gene3D" id="3.40.50.150">
    <property type="entry name" value="Vaccinia Virus protein VP39"/>
    <property type="match status" value="1"/>
</dbReference>
<dbReference type="InterPro" id="IPR019410">
    <property type="entry name" value="Methyltransf_16"/>
</dbReference>
<protein>
    <submittedName>
        <fullName evidence="1">Protein modifying enzyme</fullName>
    </submittedName>
</protein>
<reference evidence="1 2" key="1">
    <citation type="submission" date="2024-01" db="EMBL/GenBank/DDBJ databases">
        <title>The complete chloroplast genome sequence of Lithospermum erythrorhizon: insights into the phylogenetic relationship among Boraginaceae species and the maternal lineages of purple gromwells.</title>
        <authorList>
            <person name="Okada T."/>
            <person name="Watanabe K."/>
        </authorList>
    </citation>
    <scope>NUCLEOTIDE SEQUENCE [LARGE SCALE GENOMIC DNA]</scope>
</reference>
<sequence length="251" mass="28018">MDNQDDVDPFTMFFDTDVQDVEEYQIVASFDHQEFKLIDSSLFIRQLPSEGLSFKLWPAANTLVNLLDSCSKCDSTGPLFSVLNSCVDKRPVRILELGSGTGIVGIAAAATLGANVTVTDLPHVLPNMVHNIGLNVEVVKARSGNVEAAPLRWGEMEDMEAIGRDFDIILASDVVYHDHLYEPLLQTLKYLLLGGKKKMVFVMSHLKRWKKESSFFKRANKIFNTEVIYKDVPSNGSRVGVLVYRFEGKTG</sequence>
<proteinExistence type="predicted"/>
<gene>
    <name evidence="1" type="ORF">LIER_07811</name>
</gene>
<comment type="caution">
    <text evidence="1">The sequence shown here is derived from an EMBL/GenBank/DDBJ whole genome shotgun (WGS) entry which is preliminary data.</text>
</comment>
<dbReference type="PANTHER" id="PTHR14614:SF132">
    <property type="entry name" value="PROTEIN-LYSINE METHYLTRANSFERASE C42C1.13"/>
    <property type="match status" value="1"/>
</dbReference>
<dbReference type="Proteomes" id="UP001454036">
    <property type="component" value="Unassembled WGS sequence"/>
</dbReference>
<dbReference type="CDD" id="cd02440">
    <property type="entry name" value="AdoMet_MTases"/>
    <property type="match status" value="1"/>
</dbReference>
<dbReference type="PANTHER" id="PTHR14614">
    <property type="entry name" value="HEPATOCELLULAR CARCINOMA-ASSOCIATED ANTIGEN"/>
    <property type="match status" value="1"/>
</dbReference>
<dbReference type="Pfam" id="PF10294">
    <property type="entry name" value="Methyltransf_16"/>
    <property type="match status" value="1"/>
</dbReference>
<dbReference type="SUPFAM" id="SSF53335">
    <property type="entry name" value="S-adenosyl-L-methionine-dependent methyltransferases"/>
    <property type="match status" value="1"/>
</dbReference>
<accession>A0AAV3P9Y7</accession>
<dbReference type="InterPro" id="IPR029063">
    <property type="entry name" value="SAM-dependent_MTases_sf"/>
</dbReference>
<evidence type="ECO:0000313" key="2">
    <source>
        <dbReference type="Proteomes" id="UP001454036"/>
    </source>
</evidence>
<organism evidence="1 2">
    <name type="scientific">Lithospermum erythrorhizon</name>
    <name type="common">Purple gromwell</name>
    <name type="synonym">Lithospermum officinale var. erythrorhizon</name>
    <dbReference type="NCBI Taxonomy" id="34254"/>
    <lineage>
        <taxon>Eukaryota</taxon>
        <taxon>Viridiplantae</taxon>
        <taxon>Streptophyta</taxon>
        <taxon>Embryophyta</taxon>
        <taxon>Tracheophyta</taxon>
        <taxon>Spermatophyta</taxon>
        <taxon>Magnoliopsida</taxon>
        <taxon>eudicotyledons</taxon>
        <taxon>Gunneridae</taxon>
        <taxon>Pentapetalae</taxon>
        <taxon>asterids</taxon>
        <taxon>lamiids</taxon>
        <taxon>Boraginales</taxon>
        <taxon>Boraginaceae</taxon>
        <taxon>Boraginoideae</taxon>
        <taxon>Lithospermeae</taxon>
        <taxon>Lithospermum</taxon>
    </lineage>
</organism>
<keyword evidence="2" id="KW-1185">Reference proteome</keyword>